<dbReference type="Pfam" id="PF00561">
    <property type="entry name" value="Abhydrolase_1"/>
    <property type="match status" value="1"/>
</dbReference>
<dbReference type="InterPro" id="IPR029058">
    <property type="entry name" value="AB_hydrolase_fold"/>
</dbReference>
<name>A0A3B1A748_9ZZZZ</name>
<feature type="domain" description="AB hydrolase-1" evidence="1">
    <location>
        <begin position="56"/>
        <end position="178"/>
    </location>
</feature>
<dbReference type="GO" id="GO:0016020">
    <property type="term" value="C:membrane"/>
    <property type="evidence" value="ECO:0007669"/>
    <property type="project" value="TreeGrafter"/>
</dbReference>
<accession>A0A3B1A748</accession>
<reference evidence="2" key="1">
    <citation type="submission" date="2018-06" db="EMBL/GenBank/DDBJ databases">
        <authorList>
            <person name="Zhirakovskaya E."/>
        </authorList>
    </citation>
    <scope>NUCLEOTIDE SEQUENCE</scope>
</reference>
<dbReference type="GO" id="GO:0016787">
    <property type="term" value="F:hydrolase activity"/>
    <property type="evidence" value="ECO:0007669"/>
    <property type="project" value="UniProtKB-KW"/>
</dbReference>
<dbReference type="SMR" id="A0A3B1A748"/>
<dbReference type="PANTHER" id="PTHR43798">
    <property type="entry name" value="MONOACYLGLYCEROL LIPASE"/>
    <property type="match status" value="1"/>
</dbReference>
<dbReference type="NCBIfam" id="NF002938">
    <property type="entry name" value="PRK03592.1"/>
    <property type="match status" value="1"/>
</dbReference>
<gene>
    <name evidence="2" type="ORF">MNBD_GAMMA21-1491</name>
</gene>
<dbReference type="SUPFAM" id="SSF53474">
    <property type="entry name" value="alpha/beta-Hydrolases"/>
    <property type="match status" value="1"/>
</dbReference>
<dbReference type="InterPro" id="IPR000073">
    <property type="entry name" value="AB_hydrolase_1"/>
</dbReference>
<dbReference type="AlphaFoldDB" id="A0A3B1A748"/>
<dbReference type="InterPro" id="IPR050266">
    <property type="entry name" value="AB_hydrolase_sf"/>
</dbReference>
<organism evidence="2">
    <name type="scientific">hydrothermal vent metagenome</name>
    <dbReference type="NCBI Taxonomy" id="652676"/>
    <lineage>
        <taxon>unclassified sequences</taxon>
        <taxon>metagenomes</taxon>
        <taxon>ecological metagenomes</taxon>
    </lineage>
</organism>
<protein>
    <submittedName>
        <fullName evidence="2">Hydrolase, alpha/beta fold family protein, At1g52510/AT4G12830 homolog 2</fullName>
    </submittedName>
</protein>
<proteinExistence type="predicted"/>
<dbReference type="Gene3D" id="3.40.50.1820">
    <property type="entry name" value="alpha/beta hydrolase"/>
    <property type="match status" value="1"/>
</dbReference>
<sequence length="320" mass="36323">MRLTFFSLLVFLLSGHVTAGDYKLPHPVINDNLTYSLSRVDVLDSTMSYIDTGKGKPVLFIHGNPTSSYLWRNVIPYVSKQNRAIAIDLIGMGQSGKPDIDYSYQDHYRYLNAFINKLGLTDITLVVHDWGAGLGFNYARLNPNKVKAIAFMEGVLPPIFPQPSFKAMGKDMGGMFRALKDPVQGKEMVFNKHLFVEKILPDFVNRTLSPGAMKVYREPYPQTKDRKPILAWPRAIPIAGEPEDNVVVMNEIKKYMLITKTPMLLMYASPGVLVNQDVKNWYAGNIKNIETVYIGQGMHYIQEDHPDAIGRAIQDWMRRH</sequence>
<dbReference type="InterPro" id="IPR000639">
    <property type="entry name" value="Epox_hydrolase-like"/>
</dbReference>
<evidence type="ECO:0000259" key="1">
    <source>
        <dbReference type="Pfam" id="PF00561"/>
    </source>
</evidence>
<keyword evidence="2" id="KW-0378">Hydrolase</keyword>
<dbReference type="PRINTS" id="PR00412">
    <property type="entry name" value="EPOXHYDRLASE"/>
</dbReference>
<evidence type="ECO:0000313" key="2">
    <source>
        <dbReference type="EMBL" id="VAW95582.1"/>
    </source>
</evidence>
<dbReference type="EMBL" id="UOFR01000034">
    <property type="protein sequence ID" value="VAW95582.1"/>
    <property type="molecule type" value="Genomic_DNA"/>
</dbReference>
<dbReference type="PANTHER" id="PTHR43798:SF33">
    <property type="entry name" value="HYDROLASE, PUTATIVE (AFU_ORTHOLOGUE AFUA_2G14860)-RELATED"/>
    <property type="match status" value="1"/>
</dbReference>